<evidence type="ECO:0000313" key="3">
    <source>
        <dbReference type="EMBL" id="GED97748.1"/>
    </source>
</evidence>
<dbReference type="EMBL" id="BJOU01000001">
    <property type="protein sequence ID" value="GED97748.1"/>
    <property type="molecule type" value="Genomic_DNA"/>
</dbReference>
<dbReference type="Proteomes" id="UP000444980">
    <property type="component" value="Unassembled WGS sequence"/>
</dbReference>
<protein>
    <recommendedName>
        <fullName evidence="2">DUF2382 domain-containing protein</fullName>
    </recommendedName>
</protein>
<dbReference type="InterPro" id="IPR019060">
    <property type="entry name" value="DUF2382"/>
</dbReference>
<dbReference type="AlphaFoldDB" id="A0A7I9UX54"/>
<feature type="compositionally biased region" description="Low complexity" evidence="1">
    <location>
        <begin position="106"/>
        <end position="129"/>
    </location>
</feature>
<proteinExistence type="predicted"/>
<dbReference type="PANTHER" id="PTHR38463:SF1">
    <property type="entry name" value="STRESS RESPONSE PROTEIN YSNF"/>
    <property type="match status" value="1"/>
</dbReference>
<feature type="compositionally biased region" description="Low complexity" evidence="1">
    <location>
        <begin position="86"/>
        <end position="98"/>
    </location>
</feature>
<feature type="domain" description="DUF2382" evidence="2">
    <location>
        <begin position="160"/>
        <end position="266"/>
    </location>
</feature>
<dbReference type="RefSeq" id="WP_161927036.1">
    <property type="nucleotide sequence ID" value="NZ_BJOU01000001.1"/>
</dbReference>
<feature type="region of interest" description="Disordered" evidence="1">
    <location>
        <begin position="86"/>
        <end position="129"/>
    </location>
</feature>
<dbReference type="InterPro" id="IPR052967">
    <property type="entry name" value="Stress_Response_Assoc"/>
</dbReference>
<name>A0A7I9UX54_9ACTN</name>
<sequence>MIVTFAGYDIKVGTPVVSRDGAEVGTVADTQGADLVVDIHNTAANMLLAESGVAAFEPDFIRLDLTAAQVAEGEWVAVGGPAPVAEPAAEAPAAEAVPEPTPEPVPAAETAPEPAAAEATTEPPDAEPVPAAAVPAAAVPAAAVPAAAVPAAEAARTVALHAEDLVAAKREVPTGVVKVHKKVVVDNASLDVDVFEEKLTVNRTELNDDVVDPNYAFEEGVFEIELRGEEVEVGKRVRRIGQVEFGKERQTRTQRVTGQTRREELEFDEQPYGDATT</sequence>
<keyword evidence="4" id="KW-1185">Reference proteome</keyword>
<reference evidence="4" key="1">
    <citation type="submission" date="2019-06" db="EMBL/GenBank/DDBJ databases">
        <title>Gordonia isolated from sludge of a wastewater treatment plant.</title>
        <authorList>
            <person name="Tamura T."/>
            <person name="Aoyama K."/>
            <person name="Kang Y."/>
            <person name="Saito S."/>
            <person name="Akiyama N."/>
            <person name="Yazawa K."/>
            <person name="Gonoi T."/>
            <person name="Mikami Y."/>
        </authorList>
    </citation>
    <scope>NUCLEOTIDE SEQUENCE [LARGE SCALE GENOMIC DNA]</scope>
    <source>
        <strain evidence="4">NBRC 107697</strain>
    </source>
</reference>
<organism evidence="3 4">
    <name type="scientific">Gordonia crocea</name>
    <dbReference type="NCBI Taxonomy" id="589162"/>
    <lineage>
        <taxon>Bacteria</taxon>
        <taxon>Bacillati</taxon>
        <taxon>Actinomycetota</taxon>
        <taxon>Actinomycetes</taxon>
        <taxon>Mycobacteriales</taxon>
        <taxon>Gordoniaceae</taxon>
        <taxon>Gordonia</taxon>
    </lineage>
</organism>
<accession>A0A7I9UX54</accession>
<feature type="region of interest" description="Disordered" evidence="1">
    <location>
        <begin position="247"/>
        <end position="277"/>
    </location>
</feature>
<evidence type="ECO:0000256" key="1">
    <source>
        <dbReference type="SAM" id="MobiDB-lite"/>
    </source>
</evidence>
<dbReference type="Pfam" id="PF09557">
    <property type="entry name" value="DUF2382"/>
    <property type="match status" value="1"/>
</dbReference>
<evidence type="ECO:0000313" key="4">
    <source>
        <dbReference type="Proteomes" id="UP000444980"/>
    </source>
</evidence>
<gene>
    <name evidence="3" type="ORF">nbrc107697_17870</name>
</gene>
<comment type="caution">
    <text evidence="3">The sequence shown here is derived from an EMBL/GenBank/DDBJ whole genome shotgun (WGS) entry which is preliminary data.</text>
</comment>
<dbReference type="OrthoDB" id="4382222at2"/>
<evidence type="ECO:0000259" key="2">
    <source>
        <dbReference type="Pfam" id="PF09557"/>
    </source>
</evidence>
<dbReference type="PANTHER" id="PTHR38463">
    <property type="entry name" value="STRESS RESPONSE PROTEIN YSNF"/>
    <property type="match status" value="1"/>
</dbReference>